<proteinExistence type="predicted"/>
<feature type="compositionally biased region" description="Acidic residues" evidence="1">
    <location>
        <begin position="294"/>
        <end position="311"/>
    </location>
</feature>
<gene>
    <name evidence="2" type="ORF">AG1IA_02662</name>
</gene>
<dbReference type="STRING" id="983506.L8WZA9"/>
<dbReference type="OrthoDB" id="10267139at2759"/>
<evidence type="ECO:0000313" key="2">
    <source>
        <dbReference type="EMBL" id="ELU43295.1"/>
    </source>
</evidence>
<dbReference type="GO" id="GO:0043743">
    <property type="term" value="F:LPPG:FO 2-phospho-L-lactate transferase activity"/>
    <property type="evidence" value="ECO:0007669"/>
    <property type="project" value="InterPro"/>
</dbReference>
<reference evidence="2 3" key="1">
    <citation type="journal article" date="2013" name="Nat. Commun.">
        <title>The evolution and pathogenic mechanisms of the rice sheath blight pathogen.</title>
        <authorList>
            <person name="Zheng A."/>
            <person name="Lin R."/>
            <person name="Xu L."/>
            <person name="Qin P."/>
            <person name="Tang C."/>
            <person name="Ai P."/>
            <person name="Zhang D."/>
            <person name="Liu Y."/>
            <person name="Sun Z."/>
            <person name="Feng H."/>
            <person name="Wang Y."/>
            <person name="Chen Y."/>
            <person name="Liang X."/>
            <person name="Fu R."/>
            <person name="Li Q."/>
            <person name="Zhang J."/>
            <person name="Yu X."/>
            <person name="Xie Z."/>
            <person name="Ding L."/>
            <person name="Guan P."/>
            <person name="Tang J."/>
            <person name="Liang Y."/>
            <person name="Wang S."/>
            <person name="Deng Q."/>
            <person name="Li S."/>
            <person name="Zhu J."/>
            <person name="Wang L."/>
            <person name="Liu H."/>
            <person name="Li P."/>
        </authorList>
    </citation>
    <scope>NUCLEOTIDE SEQUENCE [LARGE SCALE GENOMIC DNA]</scope>
    <source>
        <strain evidence="3">AG-1 IA</strain>
    </source>
</reference>
<dbReference type="PANTHER" id="PTHR31240">
    <property type="entry name" value="MATERNAL EFFECT EMBRYO ARREST 18"/>
    <property type="match status" value="1"/>
</dbReference>
<accession>L8WZA9</accession>
<organism evidence="2 3">
    <name type="scientific">Thanatephorus cucumeris (strain AG1-IA)</name>
    <name type="common">Rice sheath blight fungus</name>
    <name type="synonym">Rhizoctonia solani</name>
    <dbReference type="NCBI Taxonomy" id="983506"/>
    <lineage>
        <taxon>Eukaryota</taxon>
        <taxon>Fungi</taxon>
        <taxon>Dikarya</taxon>
        <taxon>Basidiomycota</taxon>
        <taxon>Agaricomycotina</taxon>
        <taxon>Agaricomycetes</taxon>
        <taxon>Cantharellales</taxon>
        <taxon>Ceratobasidiaceae</taxon>
        <taxon>Rhizoctonia</taxon>
        <taxon>Rhizoctonia solani AG-1</taxon>
    </lineage>
</organism>
<dbReference type="Pfam" id="PF01933">
    <property type="entry name" value="CofD"/>
    <property type="match status" value="1"/>
</dbReference>
<feature type="region of interest" description="Disordered" evidence="1">
    <location>
        <begin position="275"/>
        <end position="318"/>
    </location>
</feature>
<comment type="caution">
    <text evidence="2">The sequence shown here is derived from an EMBL/GenBank/DDBJ whole genome shotgun (WGS) entry which is preliminary data.</text>
</comment>
<dbReference type="Gene3D" id="3.40.50.10680">
    <property type="entry name" value="CofD-like domains"/>
    <property type="match status" value="1"/>
</dbReference>
<feature type="compositionally biased region" description="Polar residues" evidence="1">
    <location>
        <begin position="37"/>
        <end position="46"/>
    </location>
</feature>
<dbReference type="PANTHER" id="PTHR31240:SF0">
    <property type="entry name" value="MATERNAL EFFECT EMBRYO ARREST 18"/>
    <property type="match status" value="1"/>
</dbReference>
<dbReference type="EMBL" id="AFRT01000581">
    <property type="protein sequence ID" value="ELU43295.1"/>
    <property type="molecule type" value="Genomic_DNA"/>
</dbReference>
<dbReference type="InterPro" id="IPR002882">
    <property type="entry name" value="CofD"/>
</dbReference>
<feature type="compositionally biased region" description="Polar residues" evidence="1">
    <location>
        <begin position="54"/>
        <end position="73"/>
    </location>
</feature>
<dbReference type="HOGENOM" id="CLU_459406_0_0_1"/>
<feature type="region of interest" description="Disordered" evidence="1">
    <location>
        <begin position="26"/>
        <end position="76"/>
    </location>
</feature>
<sequence>MSLHPPNSMRLKDGWTARPTLSRRSSLGSDIFGPLSRRNTSHSQSIDFLDVGSRTPQRSTGTPASTIAPSSVDLNPPARPEDIDLGSFIVISGGTGCNAICEAFGKDASYVLPVSDNGGSSSEIIRVLGDIRSRLIRLIPAGPPPAAAIKNLLSYRFPSDCSEREAREFWRDIVEGKSKIWAGIPPDRKETIRVYFESELLKRAHKNFDFRNGSLGNYFLAAAQGFFRSLPSAIFLFSSITHSQAHVLPVLVTSHFVTIAAELRTIVGQCEISHPVPSTKPSALAGASTPQSELESEETPGEGEEDDDDDEHGGGAADTSRLNAMFSKAPEGEGSAAYAKLEARINPADRYGRGWEFISISIPDVLTDAQYHSMPRLTWCRLGHCKISIHPSQSSASAIARVLNRHDRLSHKALKGTQTPDFLIRDYPVSAFITHVIYLRGSSIRVDQGKLAAAGVHCVEVEGPSGDKPLYDPATVRWALDQILVADPRNDPILWRNQWLCHTRRSYPQPTSASRSIRTLYPDITIAMYSISGTHRWYLSSCCVVSQNYNDFHFWCALWTDRGGKYYPDGQTSTDCQSCNHGYHRSPVKPQDRT</sequence>
<dbReference type="InterPro" id="IPR038136">
    <property type="entry name" value="CofD-like_dom_sf"/>
</dbReference>
<dbReference type="Proteomes" id="UP000011668">
    <property type="component" value="Unassembled WGS sequence"/>
</dbReference>
<keyword evidence="3" id="KW-1185">Reference proteome</keyword>
<evidence type="ECO:0000256" key="1">
    <source>
        <dbReference type="SAM" id="MobiDB-lite"/>
    </source>
</evidence>
<evidence type="ECO:0000313" key="3">
    <source>
        <dbReference type="Proteomes" id="UP000011668"/>
    </source>
</evidence>
<name>L8WZA9_THACA</name>
<dbReference type="AlphaFoldDB" id="L8WZA9"/>
<dbReference type="SUPFAM" id="SSF142338">
    <property type="entry name" value="CofD-like"/>
    <property type="match status" value="1"/>
</dbReference>
<protein>
    <submittedName>
        <fullName evidence="2">Uncharacterized protein</fullName>
    </submittedName>
</protein>